<gene>
    <name evidence="2" type="ORF">Pla52n_12650</name>
</gene>
<sequence>MKKRVCPKCGGEMIAGFLLEKNMPVLEVDLTPTEWVSIDPEYFDKHGFFQTKHIRDRRRVETHRCSECNFLESYAADASTAADQK</sequence>
<keyword evidence="3" id="KW-1185">Reference proteome</keyword>
<organism evidence="2 3">
    <name type="scientific">Stieleria varia</name>
    <dbReference type="NCBI Taxonomy" id="2528005"/>
    <lineage>
        <taxon>Bacteria</taxon>
        <taxon>Pseudomonadati</taxon>
        <taxon>Planctomycetota</taxon>
        <taxon>Planctomycetia</taxon>
        <taxon>Pirellulales</taxon>
        <taxon>Pirellulaceae</taxon>
        <taxon>Stieleria</taxon>
    </lineage>
</organism>
<evidence type="ECO:0000313" key="3">
    <source>
        <dbReference type="Proteomes" id="UP000320176"/>
    </source>
</evidence>
<comment type="caution">
    <text evidence="2">The sequence shown here is derived from an EMBL/GenBank/DDBJ whole genome shotgun (WGS) entry which is preliminary data.</text>
</comment>
<reference evidence="2 3" key="1">
    <citation type="submission" date="2019-02" db="EMBL/GenBank/DDBJ databases">
        <title>Deep-cultivation of Planctomycetes and their phenomic and genomic characterization uncovers novel biology.</title>
        <authorList>
            <person name="Wiegand S."/>
            <person name="Jogler M."/>
            <person name="Boedeker C."/>
            <person name="Pinto D."/>
            <person name="Vollmers J."/>
            <person name="Rivas-Marin E."/>
            <person name="Kohn T."/>
            <person name="Peeters S.H."/>
            <person name="Heuer A."/>
            <person name="Rast P."/>
            <person name="Oberbeckmann S."/>
            <person name="Bunk B."/>
            <person name="Jeske O."/>
            <person name="Meyerdierks A."/>
            <person name="Storesund J.E."/>
            <person name="Kallscheuer N."/>
            <person name="Luecker S."/>
            <person name="Lage O.M."/>
            <person name="Pohl T."/>
            <person name="Merkel B.J."/>
            <person name="Hornburger P."/>
            <person name="Mueller R.-W."/>
            <person name="Bruemmer F."/>
            <person name="Labrenz M."/>
            <person name="Spormann A.M."/>
            <person name="Op Den Camp H."/>
            <person name="Overmann J."/>
            <person name="Amann R."/>
            <person name="Jetten M.S.M."/>
            <person name="Mascher T."/>
            <person name="Medema M.H."/>
            <person name="Devos D.P."/>
            <person name="Kaster A.-K."/>
            <person name="Ovreas L."/>
            <person name="Rohde M."/>
            <person name="Galperin M.Y."/>
            <person name="Jogler C."/>
        </authorList>
    </citation>
    <scope>NUCLEOTIDE SEQUENCE [LARGE SCALE GENOMIC DNA]</scope>
    <source>
        <strain evidence="2 3">Pla52n</strain>
    </source>
</reference>
<protein>
    <recommendedName>
        <fullName evidence="1">DUF6487 domain-containing protein</fullName>
    </recommendedName>
</protein>
<evidence type="ECO:0000313" key="2">
    <source>
        <dbReference type="EMBL" id="TWU05551.1"/>
    </source>
</evidence>
<dbReference type="InterPro" id="IPR045504">
    <property type="entry name" value="DUF6487"/>
</dbReference>
<evidence type="ECO:0000259" key="1">
    <source>
        <dbReference type="Pfam" id="PF20097"/>
    </source>
</evidence>
<name>A0A5C6B1U9_9BACT</name>
<dbReference type="EMBL" id="SJPN01000002">
    <property type="protein sequence ID" value="TWU05551.1"/>
    <property type="molecule type" value="Genomic_DNA"/>
</dbReference>
<feature type="domain" description="DUF6487" evidence="1">
    <location>
        <begin position="6"/>
        <end position="70"/>
    </location>
</feature>
<proteinExistence type="predicted"/>
<dbReference type="AlphaFoldDB" id="A0A5C6B1U9"/>
<dbReference type="Pfam" id="PF20097">
    <property type="entry name" value="DUF6487"/>
    <property type="match status" value="1"/>
</dbReference>
<accession>A0A5C6B1U9</accession>
<dbReference type="Proteomes" id="UP000320176">
    <property type="component" value="Unassembled WGS sequence"/>
</dbReference>